<proteinExistence type="inferred from homology"/>
<organism evidence="2 3">
    <name type="scientific">Acetobacter thailandicus</name>
    <dbReference type="NCBI Taxonomy" id="1502842"/>
    <lineage>
        <taxon>Bacteria</taxon>
        <taxon>Pseudomonadati</taxon>
        <taxon>Pseudomonadota</taxon>
        <taxon>Alphaproteobacteria</taxon>
        <taxon>Acetobacterales</taxon>
        <taxon>Acetobacteraceae</taxon>
        <taxon>Acetobacter</taxon>
    </lineage>
</organism>
<accession>A0ABT3QC00</accession>
<evidence type="ECO:0000313" key="3">
    <source>
        <dbReference type="Proteomes" id="UP001301152"/>
    </source>
</evidence>
<dbReference type="EMBL" id="JAPIUZ010000001">
    <property type="protein sequence ID" value="MCX2562796.1"/>
    <property type="molecule type" value="Genomic_DNA"/>
</dbReference>
<dbReference type="InterPro" id="IPR019953">
    <property type="entry name" value="OHR"/>
</dbReference>
<dbReference type="PANTHER" id="PTHR33797:SF2">
    <property type="entry name" value="ORGANIC HYDROPEROXIDE RESISTANCE PROTEIN-LIKE"/>
    <property type="match status" value="1"/>
</dbReference>
<sequence>MSVKVLYSTEARATGGREGHAETTDGAFKVDLSTPKELGGAGGAGNNPEQLFAAGYAACFLGAMKAVAAKDGDKVPADASVTSQVGIGPRDEGGFGITVALAVSLPGVERKAAEALVEKAHHVCPYSNATRGNVDVKLSVV</sequence>
<evidence type="ECO:0000313" key="2">
    <source>
        <dbReference type="EMBL" id="MCX2562796.1"/>
    </source>
</evidence>
<dbReference type="Gene3D" id="3.30.300.20">
    <property type="match status" value="1"/>
</dbReference>
<dbReference type="Proteomes" id="UP001301152">
    <property type="component" value="Unassembled WGS sequence"/>
</dbReference>
<reference evidence="2 3" key="1">
    <citation type="submission" date="2022-11" db="EMBL/GenBank/DDBJ databases">
        <title>Genome sequencing of Acetobacter type strain.</title>
        <authorList>
            <person name="Heo J."/>
            <person name="Lee D."/>
            <person name="Han B.-H."/>
            <person name="Hong S.-B."/>
            <person name="Kwon S.-W."/>
        </authorList>
    </citation>
    <scope>NUCLEOTIDE SEQUENCE [LARGE SCALE GENOMIC DNA]</scope>
    <source>
        <strain evidence="2 3">KACC 21253</strain>
    </source>
</reference>
<protein>
    <submittedName>
        <fullName evidence="2">Organic hydroperoxide resistance protein</fullName>
    </submittedName>
</protein>
<evidence type="ECO:0000256" key="1">
    <source>
        <dbReference type="ARBA" id="ARBA00007378"/>
    </source>
</evidence>
<dbReference type="Pfam" id="PF02566">
    <property type="entry name" value="OsmC"/>
    <property type="match status" value="1"/>
</dbReference>
<keyword evidence="3" id="KW-1185">Reference proteome</keyword>
<dbReference type="InterPro" id="IPR003718">
    <property type="entry name" value="OsmC/Ohr_fam"/>
</dbReference>
<dbReference type="SUPFAM" id="SSF82784">
    <property type="entry name" value="OsmC-like"/>
    <property type="match status" value="1"/>
</dbReference>
<comment type="similarity">
    <text evidence="1">Belongs to the OsmC/Ohr family.</text>
</comment>
<gene>
    <name evidence="2" type="ORF">OQ497_02270</name>
</gene>
<comment type="caution">
    <text evidence="2">The sequence shown here is derived from an EMBL/GenBank/DDBJ whole genome shotgun (WGS) entry which is preliminary data.</text>
</comment>
<dbReference type="InterPro" id="IPR036102">
    <property type="entry name" value="OsmC/Ohrsf"/>
</dbReference>
<name>A0ABT3QC00_9PROT</name>
<dbReference type="RefSeq" id="WP_086553486.1">
    <property type="nucleotide sequence ID" value="NZ_JAERKX010000001.1"/>
</dbReference>
<dbReference type="InterPro" id="IPR015946">
    <property type="entry name" value="KH_dom-like_a/b"/>
</dbReference>
<dbReference type="NCBIfam" id="TIGR03561">
    <property type="entry name" value="organ_hyd_perox"/>
    <property type="match status" value="1"/>
</dbReference>
<dbReference type="Gene3D" id="2.20.25.10">
    <property type="match status" value="1"/>
</dbReference>
<dbReference type="PANTHER" id="PTHR33797">
    <property type="entry name" value="ORGANIC HYDROPEROXIDE RESISTANCE PROTEIN-LIKE"/>
    <property type="match status" value="1"/>
</dbReference>